<evidence type="ECO:0000256" key="2">
    <source>
        <dbReference type="ARBA" id="ARBA00022448"/>
    </source>
</evidence>
<dbReference type="RefSeq" id="WP_169262461.1">
    <property type="nucleotide sequence ID" value="NZ_WTVQ01000059.1"/>
</dbReference>
<comment type="caution">
    <text evidence="6">The sequence shown here is derived from an EMBL/GenBank/DDBJ whole genome shotgun (WGS) entry which is preliminary data.</text>
</comment>
<sequence length="382" mass="40659">MPTRKVAAEVLWRAVWLCVVVMALGGCMEQQPWRIGFIGGLTGKAADLGMAARNGTRLAVEEANAAGGVAGRLVELVVRDDAQRVDLAGRAVSELLAARVDAIVGPTTSAMAEVVLPLTASSGLAVVSPTVAGSGFSGRDDHFFRVVASTREHASASARYLAQTLGLRRVAVILDQGNEAYTADWVKHFSGAFLAAGGEVLLTETFFSSHDASLQEPVARLLAVRPDAVLIAAGALDMARISQLVRRRDTAIALMGTTWAATEELVSVGGRAVEGAVVPQMFDRDDNSARYAAFRSAYLDRFGEQPGYASVAAYDATRLVLDALARGGSGERVRQMLIDHEFDGLQGRLKIDAWGDTRRDVFMTTIRNGRFSVEAKLPGATP</sequence>
<keyword evidence="4" id="KW-0029">Amino-acid transport</keyword>
<dbReference type="PRINTS" id="PR00337">
    <property type="entry name" value="LEUILEVALBP"/>
</dbReference>
<keyword evidence="2" id="KW-0813">Transport</keyword>
<name>A0ABX1QFV7_9RHOO</name>
<dbReference type="EMBL" id="WTVQ01000059">
    <property type="protein sequence ID" value="NMG77331.1"/>
    <property type="molecule type" value="Genomic_DNA"/>
</dbReference>
<protein>
    <submittedName>
        <fullName evidence="6">ABC transporter substrate-binding protein</fullName>
    </submittedName>
</protein>
<dbReference type="CDD" id="cd19983">
    <property type="entry name" value="PBP1_ABC_HAAT-like"/>
    <property type="match status" value="1"/>
</dbReference>
<dbReference type="PROSITE" id="PS51257">
    <property type="entry name" value="PROKAR_LIPOPROTEIN"/>
    <property type="match status" value="1"/>
</dbReference>
<evidence type="ECO:0000313" key="7">
    <source>
        <dbReference type="Proteomes" id="UP000648984"/>
    </source>
</evidence>
<evidence type="ECO:0000259" key="5">
    <source>
        <dbReference type="Pfam" id="PF13458"/>
    </source>
</evidence>
<gene>
    <name evidence="6" type="ORF">GPA25_21510</name>
</gene>
<dbReference type="Pfam" id="PF13458">
    <property type="entry name" value="Peripla_BP_6"/>
    <property type="match status" value="1"/>
</dbReference>
<accession>A0ABX1QFV7</accession>
<dbReference type="PANTHER" id="PTHR30483">
    <property type="entry name" value="LEUCINE-SPECIFIC-BINDING PROTEIN"/>
    <property type="match status" value="1"/>
</dbReference>
<dbReference type="PANTHER" id="PTHR30483:SF6">
    <property type="entry name" value="PERIPLASMIC BINDING PROTEIN OF ABC TRANSPORTER FOR NATURAL AMINO ACIDS"/>
    <property type="match status" value="1"/>
</dbReference>
<organism evidence="6 7">
    <name type="scientific">Aromatoleum diolicum</name>
    <dbReference type="NCBI Taxonomy" id="75796"/>
    <lineage>
        <taxon>Bacteria</taxon>
        <taxon>Pseudomonadati</taxon>
        <taxon>Pseudomonadota</taxon>
        <taxon>Betaproteobacteria</taxon>
        <taxon>Rhodocyclales</taxon>
        <taxon>Rhodocyclaceae</taxon>
        <taxon>Aromatoleum</taxon>
    </lineage>
</organism>
<dbReference type="InterPro" id="IPR028081">
    <property type="entry name" value="Leu-bd"/>
</dbReference>
<keyword evidence="3" id="KW-0732">Signal</keyword>
<keyword evidence="7" id="KW-1185">Reference proteome</keyword>
<dbReference type="Gene3D" id="3.40.50.2300">
    <property type="match status" value="2"/>
</dbReference>
<dbReference type="InterPro" id="IPR051010">
    <property type="entry name" value="BCAA_transport"/>
</dbReference>
<evidence type="ECO:0000256" key="1">
    <source>
        <dbReference type="ARBA" id="ARBA00010062"/>
    </source>
</evidence>
<dbReference type="InterPro" id="IPR028082">
    <property type="entry name" value="Peripla_BP_I"/>
</dbReference>
<evidence type="ECO:0000256" key="4">
    <source>
        <dbReference type="ARBA" id="ARBA00022970"/>
    </source>
</evidence>
<dbReference type="InterPro" id="IPR000709">
    <property type="entry name" value="Leu_Ile_Val-bd"/>
</dbReference>
<feature type="domain" description="Leucine-binding protein" evidence="5">
    <location>
        <begin position="32"/>
        <end position="368"/>
    </location>
</feature>
<comment type="similarity">
    <text evidence="1">Belongs to the leucine-binding protein family.</text>
</comment>
<dbReference type="Proteomes" id="UP000648984">
    <property type="component" value="Unassembled WGS sequence"/>
</dbReference>
<proteinExistence type="inferred from homology"/>
<reference evidence="6 7" key="1">
    <citation type="submission" date="2019-12" db="EMBL/GenBank/DDBJ databases">
        <title>Comparative genomics gives insights into the taxonomy of the Azoarcus-Aromatoleum group and reveals separate origins of nif in the plant-associated Azoarcus and non-plant-associated Aromatoleum sub-groups.</title>
        <authorList>
            <person name="Lafos M."/>
            <person name="Maluk M."/>
            <person name="Batista M."/>
            <person name="Junghare M."/>
            <person name="Carmona M."/>
            <person name="Faoro H."/>
            <person name="Cruz L.M."/>
            <person name="Battistoni F."/>
            <person name="De Souza E."/>
            <person name="Pedrosa F."/>
            <person name="Chen W.-M."/>
            <person name="Poole P.S."/>
            <person name="Dixon R.A."/>
            <person name="James E.K."/>
        </authorList>
    </citation>
    <scope>NUCLEOTIDE SEQUENCE [LARGE SCALE GENOMIC DNA]</scope>
    <source>
        <strain evidence="6 7">22Lin</strain>
    </source>
</reference>
<dbReference type="SUPFAM" id="SSF53822">
    <property type="entry name" value="Periplasmic binding protein-like I"/>
    <property type="match status" value="1"/>
</dbReference>
<evidence type="ECO:0000256" key="3">
    <source>
        <dbReference type="ARBA" id="ARBA00022729"/>
    </source>
</evidence>
<evidence type="ECO:0000313" key="6">
    <source>
        <dbReference type="EMBL" id="NMG77331.1"/>
    </source>
</evidence>